<proteinExistence type="predicted"/>
<keyword evidence="4" id="KW-1185">Reference proteome</keyword>
<sequence length="332" mass="36305">MKRLVFVAWARLSRRTRDLARALGAGLLFLRDRPPYIRAWRETARALEEARPDAVVVQLPQGPLLLRVATLAGRLGFRVVADVHTGFLVYSSPAGLLLNRPFRGLLRRADLVLAHNEPEARLLGRAGLPGERVLVVYDPLPRPPARLERPALDLGDGGYILVPASWAPDEPLELVARGFLASGAPGGYRLVVTGDPGRRPGLHRRLRRLARESRGSIVLTGFLPEPQYAWLLSHAAAVVAATTREYTMLSAAWEAVAYRKPLLASATGTLREVLGPGYPCLFPPTVEGVAEAIDRCLSGGPGVAEAVEETLERLRRMSTGSLERLARILERL</sequence>
<dbReference type="Gene3D" id="3.40.50.2000">
    <property type="entry name" value="Glycogen Phosphorylase B"/>
    <property type="match status" value="2"/>
</dbReference>
<dbReference type="GO" id="GO:0016757">
    <property type="term" value="F:glycosyltransferase activity"/>
    <property type="evidence" value="ECO:0007669"/>
    <property type="project" value="TreeGrafter"/>
</dbReference>
<name>A0A0V8RSA7_PYROC</name>
<dbReference type="PANTHER" id="PTHR46401">
    <property type="entry name" value="GLYCOSYLTRANSFERASE WBBK-RELATED"/>
    <property type="match status" value="1"/>
</dbReference>
<dbReference type="Proteomes" id="UP000053352">
    <property type="component" value="Unassembled WGS sequence"/>
</dbReference>
<reference evidence="3 4" key="1">
    <citation type="submission" date="2015-11" db="EMBL/GenBank/DDBJ databases">
        <title>Genome sequence of Pyrodictium occultum PL-19, a marine hyperthermophilic archaeon isolated from Volcano, Italy.</title>
        <authorList>
            <person name="Utturkar S."/>
            <person name="Huber H."/>
            <person name="Leptihn S."/>
            <person name="Brown S."/>
            <person name="Stetter K.O."/>
            <person name="Podar M."/>
        </authorList>
    </citation>
    <scope>NUCLEOTIDE SEQUENCE [LARGE SCALE GENOMIC DNA]</scope>
    <source>
        <strain evidence="3 4">PL-19</strain>
    </source>
</reference>
<evidence type="ECO:0000313" key="4">
    <source>
        <dbReference type="Proteomes" id="UP000053352"/>
    </source>
</evidence>
<evidence type="ECO:0000256" key="1">
    <source>
        <dbReference type="ARBA" id="ARBA00022679"/>
    </source>
</evidence>
<feature type="domain" description="Glycosyltransferase subfamily 4-like N-terminal" evidence="2">
    <location>
        <begin position="25"/>
        <end position="137"/>
    </location>
</feature>
<accession>A0A0V8RSA7</accession>
<dbReference type="STRING" id="2309.CF15_08365"/>
<dbReference type="PANTHER" id="PTHR46401:SF2">
    <property type="entry name" value="GLYCOSYLTRANSFERASE WBBK-RELATED"/>
    <property type="match status" value="1"/>
</dbReference>
<dbReference type="EMBL" id="LNTB01000002">
    <property type="protein sequence ID" value="KSW10778.1"/>
    <property type="molecule type" value="Genomic_DNA"/>
</dbReference>
<gene>
    <name evidence="3" type="ORF">CF15_08365</name>
</gene>
<keyword evidence="1" id="KW-0808">Transferase</keyword>
<dbReference type="Pfam" id="PF13692">
    <property type="entry name" value="Glyco_trans_1_4"/>
    <property type="match status" value="1"/>
</dbReference>
<dbReference type="SUPFAM" id="SSF53756">
    <property type="entry name" value="UDP-Glycosyltransferase/glycogen phosphorylase"/>
    <property type="match status" value="1"/>
</dbReference>
<dbReference type="OrthoDB" id="21325at2157"/>
<evidence type="ECO:0000259" key="2">
    <source>
        <dbReference type="Pfam" id="PF13439"/>
    </source>
</evidence>
<dbReference type="AlphaFoldDB" id="A0A0V8RSA7"/>
<organism evidence="3 4">
    <name type="scientific">Pyrodictium occultum</name>
    <dbReference type="NCBI Taxonomy" id="2309"/>
    <lineage>
        <taxon>Archaea</taxon>
        <taxon>Thermoproteota</taxon>
        <taxon>Thermoprotei</taxon>
        <taxon>Desulfurococcales</taxon>
        <taxon>Pyrodictiaceae</taxon>
        <taxon>Pyrodictium</taxon>
    </lineage>
</organism>
<dbReference type="RefSeq" id="WP_058371544.1">
    <property type="nucleotide sequence ID" value="NZ_LNTB01000002.1"/>
</dbReference>
<comment type="caution">
    <text evidence="3">The sequence shown here is derived from an EMBL/GenBank/DDBJ whole genome shotgun (WGS) entry which is preliminary data.</text>
</comment>
<protein>
    <recommendedName>
        <fullName evidence="2">Glycosyltransferase subfamily 4-like N-terminal domain-containing protein</fullName>
    </recommendedName>
</protein>
<dbReference type="InterPro" id="IPR028098">
    <property type="entry name" value="Glyco_trans_4-like_N"/>
</dbReference>
<evidence type="ECO:0000313" key="3">
    <source>
        <dbReference type="EMBL" id="KSW10778.1"/>
    </source>
</evidence>
<dbReference type="Pfam" id="PF13439">
    <property type="entry name" value="Glyco_transf_4"/>
    <property type="match status" value="1"/>
</dbReference>